<sequence length="209" mass="23513">MFDTNDVYNDAVKGSILHAEDENSFEQSGMGTKVVGIILLAGIAYFGFYFYKSTIPLDDTLVVKQEIISQVENRVETPIVVVAENNKLDNSEEEYLNALRSIENELIESRSEIALDTTSQMSLSSAMSDLMDDTKLADNSGYTNKLREELGLEEYEDKRVVTIKKGDTLQGISDKFYGDAMNYKRIIASNDSLLENDILYEGQKINLPY</sequence>
<dbReference type="InterPro" id="IPR036779">
    <property type="entry name" value="LysM_dom_sf"/>
</dbReference>
<reference evidence="4" key="1">
    <citation type="submission" date="2020-01" db="EMBL/GenBank/DDBJ databases">
        <authorList>
            <person name="Meier V. D."/>
            <person name="Meier V D."/>
        </authorList>
    </citation>
    <scope>NUCLEOTIDE SEQUENCE</scope>
    <source>
        <strain evidence="4">HLG_WM_MAG_06</strain>
    </source>
</reference>
<evidence type="ECO:0000313" key="4">
    <source>
        <dbReference type="EMBL" id="CAA6806063.1"/>
    </source>
</evidence>
<dbReference type="AlphaFoldDB" id="A0A6S6SCL3"/>
<evidence type="ECO:0000259" key="3">
    <source>
        <dbReference type="PROSITE" id="PS51782"/>
    </source>
</evidence>
<dbReference type="InterPro" id="IPR018392">
    <property type="entry name" value="LysM"/>
</dbReference>
<feature type="domain" description="LysM" evidence="3">
    <location>
        <begin position="159"/>
        <end position="207"/>
    </location>
</feature>
<dbReference type="Pfam" id="PF01476">
    <property type="entry name" value="LysM"/>
    <property type="match status" value="1"/>
</dbReference>
<proteinExistence type="predicted"/>
<dbReference type="SUPFAM" id="SSF54106">
    <property type="entry name" value="LysM domain"/>
    <property type="match status" value="1"/>
</dbReference>
<organism evidence="4">
    <name type="scientific">uncultured Sulfurovum sp</name>
    <dbReference type="NCBI Taxonomy" id="269237"/>
    <lineage>
        <taxon>Bacteria</taxon>
        <taxon>Pseudomonadati</taxon>
        <taxon>Campylobacterota</taxon>
        <taxon>Epsilonproteobacteria</taxon>
        <taxon>Campylobacterales</taxon>
        <taxon>Sulfurovaceae</taxon>
        <taxon>Sulfurovum</taxon>
        <taxon>environmental samples</taxon>
    </lineage>
</organism>
<accession>A0A6S6SCL3</accession>
<keyword evidence="1" id="KW-0175">Coiled coil</keyword>
<dbReference type="SMART" id="SM00257">
    <property type="entry name" value="LysM"/>
    <property type="match status" value="1"/>
</dbReference>
<dbReference type="Gene3D" id="3.10.350.10">
    <property type="entry name" value="LysM domain"/>
    <property type="match status" value="1"/>
</dbReference>
<gene>
    <name evidence="4" type="ORF">HELGO_WM3981</name>
</gene>
<protein>
    <recommendedName>
        <fullName evidence="3">LysM domain-containing protein</fullName>
    </recommendedName>
</protein>
<evidence type="ECO:0000256" key="1">
    <source>
        <dbReference type="SAM" id="Coils"/>
    </source>
</evidence>
<keyword evidence="2" id="KW-0472">Membrane</keyword>
<evidence type="ECO:0000256" key="2">
    <source>
        <dbReference type="SAM" id="Phobius"/>
    </source>
</evidence>
<dbReference type="EMBL" id="CACVAP010000047">
    <property type="protein sequence ID" value="CAA6806063.1"/>
    <property type="molecule type" value="Genomic_DNA"/>
</dbReference>
<name>A0A6S6SCL3_9BACT</name>
<feature type="coiled-coil region" evidence="1">
    <location>
        <begin position="85"/>
        <end position="112"/>
    </location>
</feature>
<dbReference type="PROSITE" id="PS51782">
    <property type="entry name" value="LYSM"/>
    <property type="match status" value="1"/>
</dbReference>
<keyword evidence="2" id="KW-0812">Transmembrane</keyword>
<feature type="transmembrane region" description="Helical" evidence="2">
    <location>
        <begin position="34"/>
        <end position="51"/>
    </location>
</feature>
<keyword evidence="2" id="KW-1133">Transmembrane helix</keyword>